<dbReference type="RefSeq" id="WP_062967101.1">
    <property type="nucleotide sequence ID" value="NZ_JAAXOS010000008.1"/>
</dbReference>
<accession>A0A7X6L5V1</accession>
<dbReference type="AlphaFoldDB" id="A0A7X6L5V1"/>
<comment type="caution">
    <text evidence="1">The sequence shown here is derived from an EMBL/GenBank/DDBJ whole genome shotgun (WGS) entry which is preliminary data.</text>
</comment>
<proteinExistence type="predicted"/>
<gene>
    <name evidence="1" type="ORF">HGB38_18685</name>
</gene>
<sequence length="201" mass="22739">MKRLEYPRGGQIRIALFGAAGSGKSTTAGMIETICGRLGVRFALVKLGEPLYEAQYEIYRLAGRPLDDKYIQDGELLSFLGRHLRKINPTALIDAFRFRLENLSSSIQSGGPERTIILCDDMRFPDWEYLHELGFIPIRISADTGVCERRQRLRGDYHIKSVPARHESNLDSIMPEFTIENSGSMDSLELDVEQVMTELLS</sequence>
<protein>
    <submittedName>
        <fullName evidence="1">Uncharacterized protein</fullName>
    </submittedName>
</protein>
<reference evidence="1 2" key="1">
    <citation type="submission" date="2020-04" db="EMBL/GenBank/DDBJ databases">
        <title>MicrobeNet Type strains.</title>
        <authorList>
            <person name="Nicholson A.C."/>
        </authorList>
    </citation>
    <scope>NUCLEOTIDE SEQUENCE [LARGE SCALE GENOMIC DNA]</scope>
    <source>
        <strain evidence="1 2">DSM 44956</strain>
    </source>
</reference>
<keyword evidence="2" id="KW-1185">Reference proteome</keyword>
<dbReference type="SUPFAM" id="SSF52540">
    <property type="entry name" value="P-loop containing nucleoside triphosphate hydrolases"/>
    <property type="match status" value="1"/>
</dbReference>
<evidence type="ECO:0000313" key="1">
    <source>
        <dbReference type="EMBL" id="NKY28235.1"/>
    </source>
</evidence>
<dbReference type="InterPro" id="IPR027417">
    <property type="entry name" value="P-loop_NTPase"/>
</dbReference>
<dbReference type="EMBL" id="JAAXOS010000008">
    <property type="protein sequence ID" value="NKY28235.1"/>
    <property type="molecule type" value="Genomic_DNA"/>
</dbReference>
<evidence type="ECO:0000313" key="2">
    <source>
        <dbReference type="Proteomes" id="UP000540698"/>
    </source>
</evidence>
<dbReference type="Gene3D" id="3.40.50.300">
    <property type="entry name" value="P-loop containing nucleotide triphosphate hydrolases"/>
    <property type="match status" value="1"/>
</dbReference>
<name>A0A7X6L5V1_9NOCA</name>
<organism evidence="1 2">
    <name type="scientific">Nocardia gamkensis</name>
    <dbReference type="NCBI Taxonomy" id="352869"/>
    <lineage>
        <taxon>Bacteria</taxon>
        <taxon>Bacillati</taxon>
        <taxon>Actinomycetota</taxon>
        <taxon>Actinomycetes</taxon>
        <taxon>Mycobacteriales</taxon>
        <taxon>Nocardiaceae</taxon>
        <taxon>Nocardia</taxon>
    </lineage>
</organism>
<dbReference type="Proteomes" id="UP000540698">
    <property type="component" value="Unassembled WGS sequence"/>
</dbReference>